<dbReference type="InterPro" id="IPR044752">
    <property type="entry name" value="PIN-like_EXO1"/>
</dbReference>
<dbReference type="Proteomes" id="UP001190700">
    <property type="component" value="Unassembled WGS sequence"/>
</dbReference>
<dbReference type="InterPro" id="IPR006085">
    <property type="entry name" value="XPG_DNA_repair_N"/>
</dbReference>
<sequence>MGIEGLHSLLRDYGDSIVSASHIEKYSGQRIAADAYSWLHKGAYSCAGYVCKNQKPWEAKGHPPPYVNYCMQMVQCMKRHGVIPIIVFDGDRLPAKAQTLDKRSFSRQENLAKAKEYEAEGNTSQAEVYYQRGVRVTPDMSAALIQALKQEGTEFLVAPYEADAQMAALSSMPQDVGGVAAVVTEDGDLLCYRGVKTVLFKLNKVGHCQEVVVEKLFHTGDHVDELPTQRAPFTNWDHSLFVGMCVLAGCDFLESVKNMGMKTAKMYVSKYRNLDRVLRMMKQDKKLKVPNDYAENFKKAMATFHHARVYDPRIKALVPLHPLPPELEAPGACTRHLGPDIDPTVAQGIAEGRVNPVTRELLRLPGRGSSGSPRPASRDTLTPYNPAHPVRYCHVAAPPEGTAWVQNTAAASCPRFPLPEDSWQAPQLDLSIQHLAERHQGTATKVVACHETDRSPSPEAVAPSASWKRPRDVTASGGLRPAEQDLEVTGRSAHAVEAEAAGPACRTAGRGEWFCQRCGESNVTSAAVCEVCGTVRRHESAGVPRGGWAATSDRPGQTADSPKTFHMIRGSSRSTHLNMLHPIEPTTTAAHATPADWWGTGANPTRCVRDDVDMTEPLPKENPDNQVEDTTRADSSDAGIVEASQLDGPHRHQTTVPGPTTSQARSPSLSPRGAPMAYAPSPNRQERGLSNPFDTAGQSHEVDKRKASRISELFTRREHKLGPPIPLGGNSAAFEAARQCTAAMPPRAAERALQCAAAVPPLAAEPQPLHVRRSKNPLLGIHQFFAPSKGSCAATECSEGVNSSNMNKATPSGAIKAAKSKTAHRMQGRRQKRKKGS</sequence>
<comment type="caution">
    <text evidence="24">The sequence shown here is derived from an EMBL/GenBank/DDBJ whole genome shotgun (WGS) entry which is preliminary data.</text>
</comment>
<evidence type="ECO:0000256" key="5">
    <source>
        <dbReference type="ARBA" id="ARBA00022759"/>
    </source>
</evidence>
<keyword evidence="10 21" id="KW-0269">Exonuclease</keyword>
<evidence type="ECO:0000313" key="25">
    <source>
        <dbReference type="Proteomes" id="UP001190700"/>
    </source>
</evidence>
<dbReference type="Gene3D" id="1.10.150.20">
    <property type="entry name" value="5' to 3' exonuclease, C-terminal subdomain"/>
    <property type="match status" value="1"/>
</dbReference>
<proteinExistence type="inferred from homology"/>
<keyword evidence="2" id="KW-0597">Phosphoprotein</keyword>
<evidence type="ECO:0000256" key="17">
    <source>
        <dbReference type="ARBA" id="ARBA00023254"/>
    </source>
</evidence>
<evidence type="ECO:0000256" key="9">
    <source>
        <dbReference type="ARBA" id="ARBA00022833"/>
    </source>
</evidence>
<dbReference type="SMART" id="SM00279">
    <property type="entry name" value="HhH2"/>
    <property type="match status" value="1"/>
</dbReference>
<dbReference type="PROSITE" id="PS00841">
    <property type="entry name" value="XPG_1"/>
    <property type="match status" value="1"/>
</dbReference>
<organism evidence="24 25">
    <name type="scientific">Cymbomonas tetramitiformis</name>
    <dbReference type="NCBI Taxonomy" id="36881"/>
    <lineage>
        <taxon>Eukaryota</taxon>
        <taxon>Viridiplantae</taxon>
        <taxon>Chlorophyta</taxon>
        <taxon>Pyramimonadophyceae</taxon>
        <taxon>Pyramimonadales</taxon>
        <taxon>Pyramimonadaceae</taxon>
        <taxon>Cymbomonas</taxon>
    </lineage>
</organism>
<dbReference type="FunFam" id="1.10.150.20:FF:000011">
    <property type="entry name" value="exonuclease 1"/>
    <property type="match status" value="1"/>
</dbReference>
<dbReference type="EC" id="3.1.-.-" evidence="21"/>
<protein>
    <recommendedName>
        <fullName evidence="21">Exonuclease 1</fullName>
        <ecNumber evidence="21">3.1.-.-</ecNumber>
    </recommendedName>
</protein>
<dbReference type="GO" id="GO:0006281">
    <property type="term" value="P:DNA repair"/>
    <property type="evidence" value="ECO:0007669"/>
    <property type="project" value="UniProtKB-UniRule"/>
</dbReference>
<dbReference type="PROSITE" id="PS50199">
    <property type="entry name" value="ZF_RANBP2_2"/>
    <property type="match status" value="1"/>
</dbReference>
<keyword evidence="11 21" id="KW-0460">Magnesium</keyword>
<evidence type="ECO:0000256" key="12">
    <source>
        <dbReference type="ARBA" id="ARBA00022859"/>
    </source>
</evidence>
<feature type="region of interest" description="Disordered" evidence="22">
    <location>
        <begin position="541"/>
        <end position="563"/>
    </location>
</feature>
<dbReference type="GO" id="GO:0005634">
    <property type="term" value="C:nucleus"/>
    <property type="evidence" value="ECO:0007669"/>
    <property type="project" value="UniProtKB-SubCell"/>
</dbReference>
<dbReference type="CDD" id="cd09901">
    <property type="entry name" value="H3TH_FEN1-like"/>
    <property type="match status" value="1"/>
</dbReference>
<keyword evidence="5" id="KW-0255">Endonuclease</keyword>
<gene>
    <name evidence="24" type="ORF">CYMTET_26297</name>
</gene>
<evidence type="ECO:0000313" key="24">
    <source>
        <dbReference type="EMBL" id="KAK3264994.1"/>
    </source>
</evidence>
<dbReference type="Pfam" id="PF00867">
    <property type="entry name" value="XPG_I"/>
    <property type="match status" value="1"/>
</dbReference>
<feature type="domain" description="RanBP2-type" evidence="23">
    <location>
        <begin position="509"/>
        <end position="538"/>
    </location>
</feature>
<keyword evidence="15 21" id="KW-0234">DNA repair</keyword>
<keyword evidence="3 21" id="KW-0540">Nuclease</keyword>
<dbReference type="Gene3D" id="3.40.50.1010">
    <property type="entry name" value="5'-nuclease"/>
    <property type="match status" value="1"/>
</dbReference>
<keyword evidence="14 21" id="KW-0238">DNA-binding</keyword>
<dbReference type="GO" id="GO:0035312">
    <property type="term" value="F:5'-3' DNA exonuclease activity"/>
    <property type="evidence" value="ECO:0007669"/>
    <property type="project" value="UniProtKB-UniRule"/>
</dbReference>
<keyword evidence="6 21" id="KW-0227">DNA damage</keyword>
<keyword evidence="17" id="KW-0469">Meiosis</keyword>
<feature type="compositionally biased region" description="Low complexity" evidence="22">
    <location>
        <begin position="457"/>
        <end position="466"/>
    </location>
</feature>
<comment type="similarity">
    <text evidence="21">Belongs to the XPG/RAD2 endonuclease family. EXO1 subfamily.</text>
</comment>
<evidence type="ECO:0000256" key="13">
    <source>
        <dbReference type="ARBA" id="ARBA00022990"/>
    </source>
</evidence>
<keyword evidence="21" id="KW-0228">DNA excision</keyword>
<comment type="subunit">
    <text evidence="19">Interacts with the MLH1-PMS2 heterodimer via MLH1. Interacts with MSH3. Interacts with the MSH2-MSH6 heterodimer via MSH2, and this interaction may increase the processivity of the 5'-&gt;3' exonuclease activity. Interacts with PCNA, and this interaction may both stimulate the cryptic 3'-&gt;5' exonuclease activity and suppress the 5'-&gt;3' exonuclease activity. Interacts with WRN, and this interaction stimulates both the 5'-&gt;3' exonuclease activity and cleavage of 5'-overhanging flap structures. Interacts with RECQL/RECQ1, and this interaction stimulates cleavage of 5'-overhanging flap structures. Interacts with DNA helicase ZGRF1; the interaction is increased following DNA damage induction.</text>
</comment>
<evidence type="ECO:0000256" key="3">
    <source>
        <dbReference type="ARBA" id="ARBA00022722"/>
    </source>
</evidence>
<dbReference type="InterPro" id="IPR036279">
    <property type="entry name" value="5-3_exonuclease_C_sf"/>
</dbReference>
<evidence type="ECO:0000256" key="16">
    <source>
        <dbReference type="ARBA" id="ARBA00023242"/>
    </source>
</evidence>
<evidence type="ECO:0000256" key="7">
    <source>
        <dbReference type="ARBA" id="ARBA00022771"/>
    </source>
</evidence>
<dbReference type="GO" id="GO:0002376">
    <property type="term" value="P:immune system process"/>
    <property type="evidence" value="ECO:0007669"/>
    <property type="project" value="UniProtKB-KW"/>
</dbReference>
<keyword evidence="4 21" id="KW-0479">Metal-binding</keyword>
<keyword evidence="21" id="KW-0267">Excision nuclease</keyword>
<evidence type="ECO:0000256" key="18">
    <source>
        <dbReference type="ARBA" id="ARBA00057694"/>
    </source>
</evidence>
<keyword evidence="9" id="KW-0862">Zinc</keyword>
<keyword evidence="8 21" id="KW-0378">Hydrolase</keyword>
<dbReference type="Pfam" id="PF00752">
    <property type="entry name" value="XPG_N"/>
    <property type="match status" value="1"/>
</dbReference>
<dbReference type="InterPro" id="IPR001876">
    <property type="entry name" value="Znf_RanBP2"/>
</dbReference>
<feature type="compositionally biased region" description="Polar residues" evidence="22">
    <location>
        <begin position="800"/>
        <end position="810"/>
    </location>
</feature>
<evidence type="ECO:0000256" key="21">
    <source>
        <dbReference type="RuleBase" id="RU910737"/>
    </source>
</evidence>
<feature type="region of interest" description="Disordered" evidence="22">
    <location>
        <begin position="608"/>
        <end position="707"/>
    </location>
</feature>
<dbReference type="SMART" id="SM00485">
    <property type="entry name" value="XPGN"/>
    <property type="match status" value="1"/>
</dbReference>
<keyword evidence="16 21" id="KW-0539">Nucleus</keyword>
<comment type="subcellular location">
    <subcellularLocation>
        <location evidence="1 21">Nucleus</location>
    </subcellularLocation>
</comment>
<accession>A0AAE0KYA5</accession>
<dbReference type="PANTHER" id="PTHR11081:SF8">
    <property type="entry name" value="EXONUCLEASE 1"/>
    <property type="match status" value="1"/>
</dbReference>
<dbReference type="InterPro" id="IPR006084">
    <property type="entry name" value="XPG/Rad2"/>
</dbReference>
<evidence type="ECO:0000256" key="22">
    <source>
        <dbReference type="SAM" id="MobiDB-lite"/>
    </source>
</evidence>
<dbReference type="SUPFAM" id="SSF88723">
    <property type="entry name" value="PIN domain-like"/>
    <property type="match status" value="1"/>
</dbReference>
<dbReference type="GO" id="GO:0017108">
    <property type="term" value="F:5'-flap endonuclease activity"/>
    <property type="evidence" value="ECO:0007669"/>
    <property type="project" value="TreeGrafter"/>
</dbReference>
<dbReference type="InterPro" id="IPR008918">
    <property type="entry name" value="HhH2"/>
</dbReference>
<feature type="compositionally biased region" description="Polar residues" evidence="22">
    <location>
        <begin position="654"/>
        <end position="669"/>
    </location>
</feature>
<dbReference type="AlphaFoldDB" id="A0AAE0KYA5"/>
<comment type="cofactor">
    <cofactor evidence="21">
        <name>Mg(2+)</name>
        <dbReference type="ChEBI" id="CHEBI:18420"/>
    </cofactor>
    <text evidence="21">Binds 2 magnesium ions per subunit. They probably participate in the reaction catalyzed by the enzyme. May bind an additional third magnesium ion after substrate binding.</text>
</comment>
<name>A0AAE0KYA5_9CHLO</name>
<keyword evidence="25" id="KW-1185">Reference proteome</keyword>
<dbReference type="InterPro" id="IPR006086">
    <property type="entry name" value="XPG-I_dom"/>
</dbReference>
<feature type="compositionally biased region" description="Basic residues" evidence="22">
    <location>
        <begin position="818"/>
        <end position="837"/>
    </location>
</feature>
<dbReference type="SUPFAM" id="SSF47807">
    <property type="entry name" value="5' to 3' exonuclease, C-terminal subdomain"/>
    <property type="match status" value="1"/>
</dbReference>
<feature type="region of interest" description="Disordered" evidence="22">
    <location>
        <begin position="797"/>
        <end position="837"/>
    </location>
</feature>
<feature type="region of interest" description="Disordered" evidence="22">
    <location>
        <begin position="452"/>
        <end position="478"/>
    </location>
</feature>
<evidence type="ECO:0000259" key="23">
    <source>
        <dbReference type="PROSITE" id="PS50199"/>
    </source>
</evidence>
<evidence type="ECO:0000256" key="4">
    <source>
        <dbReference type="ARBA" id="ARBA00022723"/>
    </source>
</evidence>
<evidence type="ECO:0000256" key="10">
    <source>
        <dbReference type="ARBA" id="ARBA00022839"/>
    </source>
</evidence>
<evidence type="ECO:0000256" key="8">
    <source>
        <dbReference type="ARBA" id="ARBA00022801"/>
    </source>
</evidence>
<keyword evidence="7 20" id="KW-0863">Zinc-finger</keyword>
<dbReference type="GO" id="GO:0051321">
    <property type="term" value="P:meiotic cell cycle"/>
    <property type="evidence" value="ECO:0007669"/>
    <property type="project" value="UniProtKB-KW"/>
</dbReference>
<evidence type="ECO:0000256" key="20">
    <source>
        <dbReference type="PROSITE-ProRule" id="PRU00322"/>
    </source>
</evidence>
<keyword evidence="13" id="KW-0007">Acetylation</keyword>
<reference evidence="24 25" key="1">
    <citation type="journal article" date="2015" name="Genome Biol. Evol.">
        <title>Comparative Genomics of a Bacterivorous Green Alga Reveals Evolutionary Causalities and Consequences of Phago-Mixotrophic Mode of Nutrition.</title>
        <authorList>
            <person name="Burns J.A."/>
            <person name="Paasch A."/>
            <person name="Narechania A."/>
            <person name="Kim E."/>
        </authorList>
    </citation>
    <scope>NUCLEOTIDE SEQUENCE [LARGE SCALE GENOMIC DNA]</scope>
    <source>
        <strain evidence="24 25">PLY_AMNH</strain>
    </source>
</reference>
<evidence type="ECO:0000256" key="19">
    <source>
        <dbReference type="ARBA" id="ARBA00064664"/>
    </source>
</evidence>
<dbReference type="FunFam" id="3.40.50.1010:FF:000111">
    <property type="entry name" value="Exonuclease 1"/>
    <property type="match status" value="1"/>
</dbReference>
<evidence type="ECO:0000256" key="11">
    <source>
        <dbReference type="ARBA" id="ARBA00022842"/>
    </source>
</evidence>
<dbReference type="CDD" id="cd09857">
    <property type="entry name" value="PIN_EXO1"/>
    <property type="match status" value="1"/>
</dbReference>
<dbReference type="InterPro" id="IPR029060">
    <property type="entry name" value="PIN-like_dom_sf"/>
</dbReference>
<keyword evidence="12" id="KW-0391">Immunity</keyword>
<comment type="function">
    <text evidence="18">5'-&gt;3' double-stranded DNA exonuclease which may also possess a cryptic 3'-&gt;5' double-stranded DNA exonuclease activity. Functions in DNA mismatch repair (MMR) to excise mismatch-containing DNA tracts directed by strand breaks located either 5' or 3' to the mismatch. Also exhibits endonuclease activity against 5'-overhanging flap structures similar to those generated by displacement synthesis when DNA polymerase encounters the 5'-end of a downstream Okazaki fragment. Required for somatic hypermutation (SHM) and class switch recombination (CSR) of immunoglobulin genes. Essential for male and female meiosis.</text>
</comment>
<evidence type="ECO:0000256" key="14">
    <source>
        <dbReference type="ARBA" id="ARBA00023125"/>
    </source>
</evidence>
<dbReference type="PROSITE" id="PS01358">
    <property type="entry name" value="ZF_RANBP2_1"/>
    <property type="match status" value="1"/>
</dbReference>
<dbReference type="PANTHER" id="PTHR11081">
    <property type="entry name" value="FLAP ENDONUCLEASE FAMILY MEMBER"/>
    <property type="match status" value="1"/>
</dbReference>
<evidence type="ECO:0000256" key="15">
    <source>
        <dbReference type="ARBA" id="ARBA00023204"/>
    </source>
</evidence>
<dbReference type="GO" id="GO:0008270">
    <property type="term" value="F:zinc ion binding"/>
    <property type="evidence" value="ECO:0007669"/>
    <property type="project" value="UniProtKB-KW"/>
</dbReference>
<dbReference type="PRINTS" id="PR00853">
    <property type="entry name" value="XPGRADSUPER"/>
</dbReference>
<dbReference type="InterPro" id="IPR019974">
    <property type="entry name" value="XPG_CS"/>
</dbReference>
<evidence type="ECO:0000256" key="6">
    <source>
        <dbReference type="ARBA" id="ARBA00022763"/>
    </source>
</evidence>
<dbReference type="GO" id="GO:0003677">
    <property type="term" value="F:DNA binding"/>
    <property type="evidence" value="ECO:0007669"/>
    <property type="project" value="UniProtKB-UniRule"/>
</dbReference>
<dbReference type="EMBL" id="LGRX02014217">
    <property type="protein sequence ID" value="KAK3264994.1"/>
    <property type="molecule type" value="Genomic_DNA"/>
</dbReference>
<feature type="compositionally biased region" description="Basic and acidic residues" evidence="22">
    <location>
        <begin position="608"/>
        <end position="635"/>
    </location>
</feature>
<evidence type="ECO:0000256" key="1">
    <source>
        <dbReference type="ARBA" id="ARBA00004123"/>
    </source>
</evidence>
<evidence type="ECO:0000256" key="2">
    <source>
        <dbReference type="ARBA" id="ARBA00022553"/>
    </source>
</evidence>
<dbReference type="SMART" id="SM00484">
    <property type="entry name" value="XPGI"/>
    <property type="match status" value="1"/>
</dbReference>